<dbReference type="EMBL" id="BKCJ010002051">
    <property type="protein sequence ID" value="GEU45905.1"/>
    <property type="molecule type" value="Genomic_DNA"/>
</dbReference>
<evidence type="ECO:0000256" key="2">
    <source>
        <dbReference type="SAM" id="MobiDB-lite"/>
    </source>
</evidence>
<dbReference type="InterPro" id="IPR057670">
    <property type="entry name" value="SH3_retrovirus"/>
</dbReference>
<evidence type="ECO:0000259" key="3">
    <source>
        <dbReference type="PROSITE" id="PS50158"/>
    </source>
</evidence>
<feature type="domain" description="Integrase catalytic" evidence="4">
    <location>
        <begin position="77"/>
        <end position="236"/>
    </location>
</feature>
<keyword evidence="1" id="KW-0863">Zinc-finger</keyword>
<accession>A0A6L2KCZ4</accession>
<dbReference type="PROSITE" id="PS50994">
    <property type="entry name" value="INTEGRASE"/>
    <property type="match status" value="1"/>
</dbReference>
<dbReference type="Pfam" id="PF25597">
    <property type="entry name" value="SH3_retrovirus"/>
    <property type="match status" value="1"/>
</dbReference>
<dbReference type="InterPro" id="IPR001584">
    <property type="entry name" value="Integrase_cat-core"/>
</dbReference>
<feature type="compositionally biased region" description="Polar residues" evidence="2">
    <location>
        <begin position="385"/>
        <end position="402"/>
    </location>
</feature>
<dbReference type="AlphaFoldDB" id="A0A6L2KCZ4"/>
<dbReference type="SUPFAM" id="SSF57756">
    <property type="entry name" value="Retrovirus zinc finger-like domains"/>
    <property type="match status" value="1"/>
</dbReference>
<dbReference type="GO" id="GO:0015074">
    <property type="term" value="P:DNA integration"/>
    <property type="evidence" value="ECO:0007669"/>
    <property type="project" value="InterPro"/>
</dbReference>
<evidence type="ECO:0000259" key="4">
    <source>
        <dbReference type="PROSITE" id="PS50994"/>
    </source>
</evidence>
<gene>
    <name evidence="5" type="ORF">Tci_017883</name>
</gene>
<name>A0A6L2KCZ4_TANCI</name>
<proteinExistence type="predicted"/>
<evidence type="ECO:0000313" key="5">
    <source>
        <dbReference type="EMBL" id="GEU45905.1"/>
    </source>
</evidence>
<organism evidence="5">
    <name type="scientific">Tanacetum cinerariifolium</name>
    <name type="common">Dalmatian daisy</name>
    <name type="synonym">Chrysanthemum cinerariifolium</name>
    <dbReference type="NCBI Taxonomy" id="118510"/>
    <lineage>
        <taxon>Eukaryota</taxon>
        <taxon>Viridiplantae</taxon>
        <taxon>Streptophyta</taxon>
        <taxon>Embryophyta</taxon>
        <taxon>Tracheophyta</taxon>
        <taxon>Spermatophyta</taxon>
        <taxon>Magnoliopsida</taxon>
        <taxon>eudicotyledons</taxon>
        <taxon>Gunneridae</taxon>
        <taxon>Pentapetalae</taxon>
        <taxon>asterids</taxon>
        <taxon>campanulids</taxon>
        <taxon>Asterales</taxon>
        <taxon>Asteraceae</taxon>
        <taxon>Asteroideae</taxon>
        <taxon>Anthemideae</taxon>
        <taxon>Anthemidinae</taxon>
        <taxon>Tanacetum</taxon>
    </lineage>
</organism>
<dbReference type="PANTHER" id="PTHR42648:SF32">
    <property type="entry name" value="RIBONUCLEASE H-LIKE DOMAIN, GAG-PRE-INTEGRASE DOMAIN PROTEIN-RELATED"/>
    <property type="match status" value="1"/>
</dbReference>
<dbReference type="PANTHER" id="PTHR42648">
    <property type="entry name" value="TRANSPOSASE, PUTATIVE-RELATED"/>
    <property type="match status" value="1"/>
</dbReference>
<comment type="caution">
    <text evidence="5">The sequence shown here is derived from an EMBL/GenBank/DDBJ whole genome shotgun (WGS) entry which is preliminary data.</text>
</comment>
<dbReference type="InterPro" id="IPR039537">
    <property type="entry name" value="Retrotran_Ty1/copia-like"/>
</dbReference>
<feature type="domain" description="CCHC-type" evidence="3">
    <location>
        <begin position="45"/>
        <end position="59"/>
    </location>
</feature>
<dbReference type="InterPro" id="IPR001878">
    <property type="entry name" value="Znf_CCHC"/>
</dbReference>
<dbReference type="Gene3D" id="4.10.60.10">
    <property type="entry name" value="Zinc finger, CCHC-type"/>
    <property type="match status" value="1"/>
</dbReference>
<dbReference type="Gene3D" id="3.30.420.10">
    <property type="entry name" value="Ribonuclease H-like superfamily/Ribonuclease H"/>
    <property type="match status" value="1"/>
</dbReference>
<dbReference type="InterPro" id="IPR012337">
    <property type="entry name" value="RNaseH-like_sf"/>
</dbReference>
<dbReference type="InterPro" id="IPR036875">
    <property type="entry name" value="Znf_CCHC_sf"/>
</dbReference>
<dbReference type="SMART" id="SM00343">
    <property type="entry name" value="ZnF_C2HC"/>
    <property type="match status" value="1"/>
</dbReference>
<feature type="region of interest" description="Disordered" evidence="2">
    <location>
        <begin position="372"/>
        <end position="402"/>
    </location>
</feature>
<protein>
    <submittedName>
        <fullName evidence="5">Uncharacterized protein</fullName>
    </submittedName>
</protein>
<dbReference type="InterPro" id="IPR036397">
    <property type="entry name" value="RNaseH_sf"/>
</dbReference>
<keyword evidence="1" id="KW-0479">Metal-binding</keyword>
<dbReference type="PROSITE" id="PS50158">
    <property type="entry name" value="ZF_CCHC"/>
    <property type="match status" value="1"/>
</dbReference>
<dbReference type="SUPFAM" id="SSF53098">
    <property type="entry name" value="Ribonuclease H-like"/>
    <property type="match status" value="1"/>
</dbReference>
<reference evidence="5" key="1">
    <citation type="journal article" date="2019" name="Sci. Rep.">
        <title>Draft genome of Tanacetum cinerariifolium, the natural source of mosquito coil.</title>
        <authorList>
            <person name="Yamashiro T."/>
            <person name="Shiraishi A."/>
            <person name="Satake H."/>
            <person name="Nakayama K."/>
        </authorList>
    </citation>
    <scope>NUCLEOTIDE SEQUENCE</scope>
</reference>
<sequence>MKEMDLRWKMAMLTMRARRFLKKMRKKLTVNGNETIDFGKTNVECYTCYKRGHFARECRVPRNQDNKHKESSRSVSVETTTSTALVSCDDYKEIDGGYVAFGGNPKGGKITGKATKDETSGILKSIITRIENLVDHKVKVIRCDNRTEFKNKEMNKFCEMKGIMRQFSIVRTPQQNGVVERRNRTLIKAARTMLANFKLSTTFWAEAVNTDCYVQNRVLVVKPHNTTPYELFHGRTPTLSFMRPMGCPIIILNTIDHLGKFDGKANESFFVRYSLNSKAFRVFNSRTRIVEENLHIRFSKSRPNVVGSGLDWLFDIDALTRTINYEPVVVGTRSNGFVGTKASDNEGQAIKEIKPVKDYILLPLWTDDLPFSQDPKSSHDDGSKPLSNNERSSIVNGTGTNEVNAVSGKTSIKLPLNLNMPALEDVRIFNFSSDDGDDGAMADINNLDTTIQVSPIPTIRIHKDHPLDQEEPKKVIHALKDPSWIEAMQEEPLQFKLQEVWTLVDLPNKKGWEDPDFPNRVYKVEKVLYGLDQAPRAWFIEFKTASTTMETQKPLLKDEDGEEVDVHMYRPLVSKNSPFDLVVYTDSDYVEHAWIESLQQEVVNSLDVG</sequence>
<dbReference type="GO" id="GO:0003676">
    <property type="term" value="F:nucleic acid binding"/>
    <property type="evidence" value="ECO:0007669"/>
    <property type="project" value="InterPro"/>
</dbReference>
<evidence type="ECO:0000256" key="1">
    <source>
        <dbReference type="PROSITE-ProRule" id="PRU00047"/>
    </source>
</evidence>
<keyword evidence="1" id="KW-0862">Zinc</keyword>
<dbReference type="GO" id="GO:0008270">
    <property type="term" value="F:zinc ion binding"/>
    <property type="evidence" value="ECO:0007669"/>
    <property type="project" value="UniProtKB-KW"/>
</dbReference>